<keyword evidence="5" id="KW-0479">Metal-binding</keyword>
<keyword evidence="2" id="KW-0507">mRNA processing</keyword>
<dbReference type="Pfam" id="PF01922">
    <property type="entry name" value="SRP19"/>
    <property type="match status" value="1"/>
</dbReference>
<keyword evidence="1" id="KW-0963">Cytoplasm</keyword>
<evidence type="ECO:0000313" key="8">
    <source>
        <dbReference type="EMBL" id="WFD24019.1"/>
    </source>
</evidence>
<reference evidence="8" key="1">
    <citation type="submission" date="2023-03" db="EMBL/GenBank/DDBJ databases">
        <title>Mating type loci evolution in Malassezia.</title>
        <authorList>
            <person name="Coelho M.A."/>
        </authorList>
    </citation>
    <scope>NUCLEOTIDE SEQUENCE</scope>
    <source>
        <strain evidence="8">CBS 12830</strain>
    </source>
</reference>
<feature type="domain" description="CCHC-type" evidence="7">
    <location>
        <begin position="327"/>
        <end position="342"/>
    </location>
</feature>
<evidence type="ECO:0000256" key="3">
    <source>
        <dbReference type="ARBA" id="ARBA00023135"/>
    </source>
</evidence>
<feature type="domain" description="CCHC-type" evidence="7">
    <location>
        <begin position="352"/>
        <end position="367"/>
    </location>
</feature>
<keyword evidence="4" id="KW-0687">Ribonucleoprotein</keyword>
<accession>A0AAF0EET3</accession>
<protein>
    <submittedName>
        <fullName evidence="8">Signal recognition particle subunit</fullName>
    </submittedName>
</protein>
<feature type="region of interest" description="Disordered" evidence="6">
    <location>
        <begin position="187"/>
        <end position="216"/>
    </location>
</feature>
<dbReference type="InterPro" id="IPR001878">
    <property type="entry name" value="Znf_CCHC"/>
</dbReference>
<feature type="region of interest" description="Disordered" evidence="6">
    <location>
        <begin position="267"/>
        <end position="293"/>
    </location>
</feature>
<dbReference type="InterPro" id="IPR036521">
    <property type="entry name" value="SRP19-like_sf"/>
</dbReference>
<dbReference type="SMART" id="SM00343">
    <property type="entry name" value="ZnF_C2HC"/>
    <property type="match status" value="6"/>
</dbReference>
<dbReference type="GO" id="GO:0006614">
    <property type="term" value="P:SRP-dependent cotranslational protein targeting to membrane"/>
    <property type="evidence" value="ECO:0007669"/>
    <property type="project" value="InterPro"/>
</dbReference>
<dbReference type="GO" id="GO:0008312">
    <property type="term" value="F:7S RNA binding"/>
    <property type="evidence" value="ECO:0007669"/>
    <property type="project" value="InterPro"/>
</dbReference>
<dbReference type="InterPro" id="IPR036875">
    <property type="entry name" value="Znf_CCHC_sf"/>
</dbReference>
<evidence type="ECO:0000259" key="7">
    <source>
        <dbReference type="PROSITE" id="PS50158"/>
    </source>
</evidence>
<dbReference type="Gene3D" id="4.10.60.10">
    <property type="entry name" value="Zinc finger, CCHC-type"/>
    <property type="match status" value="4"/>
</dbReference>
<dbReference type="PROSITE" id="PS50158">
    <property type="entry name" value="ZF_CCHC"/>
    <property type="match status" value="5"/>
</dbReference>
<feature type="domain" description="CCHC-type" evidence="7">
    <location>
        <begin position="427"/>
        <end position="442"/>
    </location>
</feature>
<name>A0AAF0EET3_9BASI</name>
<dbReference type="EMBL" id="CP119904">
    <property type="protein sequence ID" value="WFD24019.1"/>
    <property type="molecule type" value="Genomic_DNA"/>
</dbReference>
<dbReference type="GO" id="GO:0006397">
    <property type="term" value="P:mRNA processing"/>
    <property type="evidence" value="ECO:0007669"/>
    <property type="project" value="UniProtKB-KW"/>
</dbReference>
<dbReference type="SUPFAM" id="SSF57756">
    <property type="entry name" value="Retrovirus zinc finger-like domains"/>
    <property type="match status" value="3"/>
</dbReference>
<dbReference type="InterPro" id="IPR051714">
    <property type="entry name" value="Znf_CCHC_NABP"/>
</dbReference>
<feature type="compositionally biased region" description="Low complexity" evidence="6">
    <location>
        <begin position="277"/>
        <end position="288"/>
    </location>
</feature>
<feature type="domain" description="CCHC-type" evidence="7">
    <location>
        <begin position="405"/>
        <end position="421"/>
    </location>
</feature>
<dbReference type="InterPro" id="IPR002778">
    <property type="entry name" value="Signal_recog_particle_SRP19"/>
</dbReference>
<organism evidence="8 9">
    <name type="scientific">Malassezia equina</name>
    <dbReference type="NCBI Taxonomy" id="1381935"/>
    <lineage>
        <taxon>Eukaryota</taxon>
        <taxon>Fungi</taxon>
        <taxon>Dikarya</taxon>
        <taxon>Basidiomycota</taxon>
        <taxon>Ustilaginomycotina</taxon>
        <taxon>Malasseziomycetes</taxon>
        <taxon>Malasseziales</taxon>
        <taxon>Malasseziaceae</taxon>
        <taxon>Malassezia</taxon>
    </lineage>
</organism>
<dbReference type="AlphaFoldDB" id="A0AAF0EET3"/>
<dbReference type="GO" id="GO:0005786">
    <property type="term" value="C:signal recognition particle, endoplasmic reticulum targeting"/>
    <property type="evidence" value="ECO:0007669"/>
    <property type="project" value="UniProtKB-KW"/>
</dbReference>
<proteinExistence type="predicted"/>
<dbReference type="Pfam" id="PF00098">
    <property type="entry name" value="zf-CCHC"/>
    <property type="match status" value="5"/>
</dbReference>
<dbReference type="GO" id="GO:0008270">
    <property type="term" value="F:zinc ion binding"/>
    <property type="evidence" value="ECO:0007669"/>
    <property type="project" value="UniProtKB-KW"/>
</dbReference>
<evidence type="ECO:0000256" key="4">
    <source>
        <dbReference type="ARBA" id="ARBA00023274"/>
    </source>
</evidence>
<dbReference type="Gene3D" id="3.30.56.30">
    <property type="entry name" value="Signal recognition particle, SRP19-like subunit"/>
    <property type="match status" value="1"/>
</dbReference>
<keyword evidence="3" id="KW-0733">Signal recognition particle</keyword>
<keyword evidence="5" id="KW-0863">Zinc-finger</keyword>
<dbReference type="PANTHER" id="PTHR23002">
    <property type="entry name" value="ZINC FINGER CCHC DOMAIN CONTAINING PROTEIN"/>
    <property type="match status" value="1"/>
</dbReference>
<keyword evidence="9" id="KW-1185">Reference proteome</keyword>
<keyword evidence="5" id="KW-0862">Zinc</keyword>
<evidence type="ECO:0000256" key="1">
    <source>
        <dbReference type="ARBA" id="ARBA00022490"/>
    </source>
</evidence>
<dbReference type="Proteomes" id="UP001214415">
    <property type="component" value="Chromosome 5"/>
</dbReference>
<evidence type="ECO:0000256" key="5">
    <source>
        <dbReference type="PROSITE-ProRule" id="PRU00047"/>
    </source>
</evidence>
<evidence type="ECO:0000256" key="2">
    <source>
        <dbReference type="ARBA" id="ARBA00022664"/>
    </source>
</evidence>
<evidence type="ECO:0000313" key="9">
    <source>
        <dbReference type="Proteomes" id="UP001214415"/>
    </source>
</evidence>
<sequence>MPGEEFDDDFEVRANFLRKFDLPEAPPMPAGGSGAPPSMPPAQMEMMQQMMQQMTGGANTVSSARPYPSDVVMDDEEDGPHKHWTTVYPIYVDAKRRYRHGCRRVAYEKAVLFPNSLYLANAAKRLQLEYKHEPNHAHPQDWENPGRIKVRLFGPDGRPMHANIPTSAFTWLTAEQKCIEALSELLQSRAGGPPPPLTERQKCSQRSSKAALRPRQRQIRKVPFPEPLPPHSPALATGLLNMDMAKMPGVDALKSMGPLGSMMSSMGLGGDEEEETPAAQAPAKAPPALGRRQRKRVVGTTINNSYNCGQQGHVSSACLNEAVPKTCFRCNEAGHVSRDCPQAPPAAAGGECYRCGMTGHIARACPRNGGAPSRGGRSCYNCGGLGHLSRDCPSAAGSLSNAGPKCYNCGHQGHISRDCEQPPQRSCYTCGAEDHFAAQCPQAV</sequence>
<gene>
    <name evidence="8" type="primary">SEC65</name>
    <name evidence="8" type="ORF">MEQU1_002716</name>
</gene>
<feature type="domain" description="CCHC-type" evidence="7">
    <location>
        <begin position="379"/>
        <end position="394"/>
    </location>
</feature>
<dbReference type="SUPFAM" id="SSF69695">
    <property type="entry name" value="SRP19"/>
    <property type="match status" value="1"/>
</dbReference>
<evidence type="ECO:0000256" key="6">
    <source>
        <dbReference type="SAM" id="MobiDB-lite"/>
    </source>
</evidence>